<evidence type="ECO:0000313" key="8">
    <source>
        <dbReference type="Proteomes" id="UP000237682"/>
    </source>
</evidence>
<name>A0A2S9QIQ9_9HYPH</name>
<keyword evidence="5 6" id="KW-0472">Membrane</keyword>
<dbReference type="OrthoDB" id="9812084at2"/>
<evidence type="ECO:0000256" key="6">
    <source>
        <dbReference type="SAM" id="Phobius"/>
    </source>
</evidence>
<dbReference type="AlphaFoldDB" id="A0A2S9QIQ9"/>
<comment type="subcellular location">
    <subcellularLocation>
        <location evidence="1">Cell membrane</location>
        <topology evidence="1">Multi-pass membrane protein</topology>
    </subcellularLocation>
</comment>
<feature type="transmembrane region" description="Helical" evidence="6">
    <location>
        <begin position="44"/>
        <end position="67"/>
    </location>
</feature>
<gene>
    <name evidence="7" type="ORF">C5L14_01110</name>
</gene>
<feature type="transmembrane region" description="Helical" evidence="6">
    <location>
        <begin position="148"/>
        <end position="173"/>
    </location>
</feature>
<dbReference type="PANTHER" id="PTHR30086:SF20">
    <property type="entry name" value="ARGININE EXPORTER PROTEIN ARGO-RELATED"/>
    <property type="match status" value="1"/>
</dbReference>
<dbReference type="Proteomes" id="UP000237682">
    <property type="component" value="Unassembled WGS sequence"/>
</dbReference>
<evidence type="ECO:0000256" key="3">
    <source>
        <dbReference type="ARBA" id="ARBA00022692"/>
    </source>
</evidence>
<dbReference type="Pfam" id="PF01810">
    <property type="entry name" value="LysE"/>
    <property type="match status" value="1"/>
</dbReference>
<keyword evidence="4 6" id="KW-1133">Transmembrane helix</keyword>
<evidence type="ECO:0000256" key="2">
    <source>
        <dbReference type="ARBA" id="ARBA00022475"/>
    </source>
</evidence>
<reference evidence="7 8" key="1">
    <citation type="submission" date="2018-02" db="EMBL/GenBank/DDBJ databases">
        <title>Whole genome sequencing of endophytic bacterium.</title>
        <authorList>
            <person name="Eedara R."/>
            <person name="Podile A.R."/>
        </authorList>
    </citation>
    <scope>NUCLEOTIDE SEQUENCE [LARGE SCALE GENOMIC DNA]</scope>
    <source>
        <strain evidence="7 8">RP1T</strain>
    </source>
</reference>
<comment type="caution">
    <text evidence="7">The sequence shown here is derived from an EMBL/GenBank/DDBJ whole genome shotgun (WGS) entry which is preliminary data.</text>
</comment>
<keyword evidence="8" id="KW-1185">Reference proteome</keyword>
<sequence length="207" mass="21793">MNGEALVAFVIFLFPLAYSPGPGNTFFATLGASGGFRAAVPALVGYHVATFIVTLLIGLGVGLTLLSEPHVAKILNVAGALYVLWLGIKFAQAAFASPQSELGSTTEGRASFVDGAIILLLNPKAYLIIGLIFTQFMGNYEDKVGHVFSIATIFTVNNLIAFAVWTLAGAAIARLFSGGTSGRGVNIFFSICLIGVALWMFLPVFHT</sequence>
<dbReference type="RefSeq" id="WP_105860189.1">
    <property type="nucleotide sequence ID" value="NZ_PUEJ01000001.1"/>
</dbReference>
<keyword evidence="2" id="KW-1003">Cell membrane</keyword>
<feature type="transmembrane region" description="Helical" evidence="6">
    <location>
        <begin position="115"/>
        <end position="136"/>
    </location>
</feature>
<dbReference type="GO" id="GO:0015171">
    <property type="term" value="F:amino acid transmembrane transporter activity"/>
    <property type="evidence" value="ECO:0007669"/>
    <property type="project" value="TreeGrafter"/>
</dbReference>
<proteinExistence type="predicted"/>
<feature type="transmembrane region" description="Helical" evidence="6">
    <location>
        <begin position="185"/>
        <end position="205"/>
    </location>
</feature>
<keyword evidence="3 6" id="KW-0812">Transmembrane</keyword>
<evidence type="ECO:0000313" key="7">
    <source>
        <dbReference type="EMBL" id="PRH89223.1"/>
    </source>
</evidence>
<dbReference type="GO" id="GO:0005886">
    <property type="term" value="C:plasma membrane"/>
    <property type="evidence" value="ECO:0007669"/>
    <property type="project" value="UniProtKB-SubCell"/>
</dbReference>
<feature type="transmembrane region" description="Helical" evidence="6">
    <location>
        <begin position="74"/>
        <end position="95"/>
    </location>
</feature>
<evidence type="ECO:0000256" key="5">
    <source>
        <dbReference type="ARBA" id="ARBA00023136"/>
    </source>
</evidence>
<accession>A0A2S9QIQ9</accession>
<protein>
    <submittedName>
        <fullName evidence="7">Lysine transporter LysE</fullName>
    </submittedName>
</protein>
<dbReference type="PANTHER" id="PTHR30086">
    <property type="entry name" value="ARGININE EXPORTER PROTEIN ARGO"/>
    <property type="match status" value="1"/>
</dbReference>
<dbReference type="InterPro" id="IPR001123">
    <property type="entry name" value="LeuE-type"/>
</dbReference>
<evidence type="ECO:0000256" key="4">
    <source>
        <dbReference type="ARBA" id="ARBA00022989"/>
    </source>
</evidence>
<organism evidence="7 8">
    <name type="scientific">Labrys okinawensis</name>
    <dbReference type="NCBI Taxonomy" id="346911"/>
    <lineage>
        <taxon>Bacteria</taxon>
        <taxon>Pseudomonadati</taxon>
        <taxon>Pseudomonadota</taxon>
        <taxon>Alphaproteobacteria</taxon>
        <taxon>Hyphomicrobiales</taxon>
        <taxon>Xanthobacteraceae</taxon>
        <taxon>Labrys</taxon>
    </lineage>
</organism>
<dbReference type="EMBL" id="PUEJ01000001">
    <property type="protein sequence ID" value="PRH89223.1"/>
    <property type="molecule type" value="Genomic_DNA"/>
</dbReference>
<evidence type="ECO:0000256" key="1">
    <source>
        <dbReference type="ARBA" id="ARBA00004651"/>
    </source>
</evidence>